<evidence type="ECO:0000313" key="4">
    <source>
        <dbReference type="Proteomes" id="UP000001876"/>
    </source>
</evidence>
<protein>
    <submittedName>
        <fullName evidence="3">Predicted protein</fullName>
    </submittedName>
</protein>
<evidence type="ECO:0000256" key="2">
    <source>
        <dbReference type="SAM" id="SignalP"/>
    </source>
</evidence>
<accession>C1MX51</accession>
<dbReference type="OrthoDB" id="10607746at2759"/>
<keyword evidence="4" id="KW-1185">Reference proteome</keyword>
<feature type="signal peptide" evidence="2">
    <location>
        <begin position="1"/>
        <end position="24"/>
    </location>
</feature>
<evidence type="ECO:0000313" key="3">
    <source>
        <dbReference type="EMBL" id="EEH55105.1"/>
    </source>
</evidence>
<dbReference type="AlphaFoldDB" id="C1MX51"/>
<sequence>MKRQASVPLLALVLAAAGVVTASAETPAVSAGRSSVSSSAPRVSTTTTATTSSSARAPPTAVTSREAATSPSTRRRDETAAAVDLPHTGLASCGEERVNDGNCFVFSTIFPRDGDVPEDACALRSPPEVTLDGVALELISHAFDGKDLYFEVDMPSALVNAGVVPGSTPTLRATTSLACPKDVFDASVAMAGGDASGLGGRVTWIFPFNFYLLEEIVFLGDSIESLVEAADNLQVTVNGDQEAEEFLYGDGWAYQLNTRDEDDDDDAPPVDTFPPVFDPFPPVFDFDFQEILQGTM</sequence>
<dbReference type="EMBL" id="GG663742">
    <property type="protein sequence ID" value="EEH55105.1"/>
    <property type="molecule type" value="Genomic_DNA"/>
</dbReference>
<feature type="chain" id="PRO_5002910540" evidence="2">
    <location>
        <begin position="25"/>
        <end position="296"/>
    </location>
</feature>
<organism evidence="4">
    <name type="scientific">Micromonas pusilla (strain CCMP1545)</name>
    <name type="common">Picoplanktonic green alga</name>
    <dbReference type="NCBI Taxonomy" id="564608"/>
    <lineage>
        <taxon>Eukaryota</taxon>
        <taxon>Viridiplantae</taxon>
        <taxon>Chlorophyta</taxon>
        <taxon>Mamiellophyceae</taxon>
        <taxon>Mamiellales</taxon>
        <taxon>Mamiellaceae</taxon>
        <taxon>Micromonas</taxon>
    </lineage>
</organism>
<gene>
    <name evidence="3" type="ORF">MICPUCDRAFT_60030</name>
</gene>
<feature type="compositionally biased region" description="Low complexity" evidence="1">
    <location>
        <begin position="24"/>
        <end position="64"/>
    </location>
</feature>
<dbReference type="KEGG" id="mpp:MICPUCDRAFT_60030"/>
<dbReference type="RefSeq" id="XP_003060336.1">
    <property type="nucleotide sequence ID" value="XM_003060290.1"/>
</dbReference>
<evidence type="ECO:0000256" key="1">
    <source>
        <dbReference type="SAM" id="MobiDB-lite"/>
    </source>
</evidence>
<feature type="region of interest" description="Disordered" evidence="1">
    <location>
        <begin position="24"/>
        <end position="83"/>
    </location>
</feature>
<name>C1MX51_MICPC</name>
<dbReference type="GeneID" id="9686068"/>
<reference evidence="3 4" key="1">
    <citation type="journal article" date="2009" name="Science">
        <title>Green evolution and dynamic adaptations revealed by genomes of the marine picoeukaryotes Micromonas.</title>
        <authorList>
            <person name="Worden A.Z."/>
            <person name="Lee J.H."/>
            <person name="Mock T."/>
            <person name="Rouze P."/>
            <person name="Simmons M.P."/>
            <person name="Aerts A.L."/>
            <person name="Allen A.E."/>
            <person name="Cuvelier M.L."/>
            <person name="Derelle E."/>
            <person name="Everett M.V."/>
            <person name="Foulon E."/>
            <person name="Grimwood J."/>
            <person name="Gundlach H."/>
            <person name="Henrissat B."/>
            <person name="Napoli C."/>
            <person name="McDonald S.M."/>
            <person name="Parker M.S."/>
            <person name="Rombauts S."/>
            <person name="Salamov A."/>
            <person name="Von Dassow P."/>
            <person name="Badger J.H."/>
            <person name="Coutinho P.M."/>
            <person name="Demir E."/>
            <person name="Dubchak I."/>
            <person name="Gentemann C."/>
            <person name="Eikrem W."/>
            <person name="Gready J.E."/>
            <person name="John U."/>
            <person name="Lanier W."/>
            <person name="Lindquist E.A."/>
            <person name="Lucas S."/>
            <person name="Mayer K.F."/>
            <person name="Moreau H."/>
            <person name="Not F."/>
            <person name="Otillar R."/>
            <person name="Panaud O."/>
            <person name="Pangilinan J."/>
            <person name="Paulsen I."/>
            <person name="Piegu B."/>
            <person name="Poliakov A."/>
            <person name="Robbens S."/>
            <person name="Schmutz J."/>
            <person name="Toulza E."/>
            <person name="Wyss T."/>
            <person name="Zelensky A."/>
            <person name="Zhou K."/>
            <person name="Armbrust E.V."/>
            <person name="Bhattacharya D."/>
            <person name="Goodenough U.W."/>
            <person name="Van de Peer Y."/>
            <person name="Grigoriev I.V."/>
        </authorList>
    </citation>
    <scope>NUCLEOTIDE SEQUENCE [LARGE SCALE GENOMIC DNA]</scope>
    <source>
        <strain evidence="3 4">CCMP1545</strain>
    </source>
</reference>
<dbReference type="Proteomes" id="UP000001876">
    <property type="component" value="Unassembled WGS sequence"/>
</dbReference>
<keyword evidence="2" id="KW-0732">Signal</keyword>
<proteinExistence type="predicted"/>